<feature type="region of interest" description="Disordered" evidence="1">
    <location>
        <begin position="44"/>
        <end position="84"/>
    </location>
</feature>
<sequence length="84" mass="9816">MIQFRMDQVAGLPPAFAMALGVFLLLFIAGLTWALLWLPDSSKLRSPAARERARRRKESRKRQQALRRRREALQRRARRRGDGD</sequence>
<evidence type="ECO:0000313" key="4">
    <source>
        <dbReference type="Proteomes" id="UP001551584"/>
    </source>
</evidence>
<evidence type="ECO:0000256" key="2">
    <source>
        <dbReference type="SAM" id="Phobius"/>
    </source>
</evidence>
<keyword evidence="4" id="KW-1185">Reference proteome</keyword>
<dbReference type="RefSeq" id="WP_359274785.1">
    <property type="nucleotide sequence ID" value="NZ_JBEZNA010000053.1"/>
</dbReference>
<keyword evidence="2" id="KW-0812">Transmembrane</keyword>
<gene>
    <name evidence="3" type="ORF">AB0D95_20780</name>
</gene>
<organism evidence="3 4">
    <name type="scientific">Streptomyces chilikensis</name>
    <dbReference type="NCBI Taxonomy" id="1194079"/>
    <lineage>
        <taxon>Bacteria</taxon>
        <taxon>Bacillati</taxon>
        <taxon>Actinomycetota</taxon>
        <taxon>Actinomycetes</taxon>
        <taxon>Kitasatosporales</taxon>
        <taxon>Streptomycetaceae</taxon>
        <taxon>Streptomyces</taxon>
    </lineage>
</organism>
<feature type="compositionally biased region" description="Basic residues" evidence="1">
    <location>
        <begin position="52"/>
        <end position="84"/>
    </location>
</feature>
<feature type="transmembrane region" description="Helical" evidence="2">
    <location>
        <begin position="15"/>
        <end position="38"/>
    </location>
</feature>
<keyword evidence="2" id="KW-0472">Membrane</keyword>
<dbReference type="EMBL" id="JBEZNA010000053">
    <property type="protein sequence ID" value="MEU9579673.1"/>
    <property type="molecule type" value="Genomic_DNA"/>
</dbReference>
<keyword evidence="2" id="KW-1133">Transmembrane helix</keyword>
<dbReference type="Proteomes" id="UP001551584">
    <property type="component" value="Unassembled WGS sequence"/>
</dbReference>
<protein>
    <submittedName>
        <fullName evidence="3">Uncharacterized protein</fullName>
    </submittedName>
</protein>
<accession>A0ABV3ETX3</accession>
<reference evidence="3 4" key="1">
    <citation type="submission" date="2024-06" db="EMBL/GenBank/DDBJ databases">
        <title>The Natural Products Discovery Center: Release of the First 8490 Sequenced Strains for Exploring Actinobacteria Biosynthetic Diversity.</title>
        <authorList>
            <person name="Kalkreuter E."/>
            <person name="Kautsar S.A."/>
            <person name="Yang D."/>
            <person name="Bader C.D."/>
            <person name="Teijaro C.N."/>
            <person name="Fluegel L."/>
            <person name="Davis C.M."/>
            <person name="Simpson J.R."/>
            <person name="Lauterbach L."/>
            <person name="Steele A.D."/>
            <person name="Gui C."/>
            <person name="Meng S."/>
            <person name="Li G."/>
            <person name="Viehrig K."/>
            <person name="Ye F."/>
            <person name="Su P."/>
            <person name="Kiefer A.F."/>
            <person name="Nichols A."/>
            <person name="Cepeda A.J."/>
            <person name="Yan W."/>
            <person name="Fan B."/>
            <person name="Jiang Y."/>
            <person name="Adhikari A."/>
            <person name="Zheng C.-J."/>
            <person name="Schuster L."/>
            <person name="Cowan T.M."/>
            <person name="Smanski M.J."/>
            <person name="Chevrette M.G."/>
            <person name="De Carvalho L.P.S."/>
            <person name="Shen B."/>
        </authorList>
    </citation>
    <scope>NUCLEOTIDE SEQUENCE [LARGE SCALE GENOMIC DNA]</scope>
    <source>
        <strain evidence="3 4">NPDC048117</strain>
    </source>
</reference>
<proteinExistence type="predicted"/>
<name>A0ABV3ETX3_9ACTN</name>
<comment type="caution">
    <text evidence="3">The sequence shown here is derived from an EMBL/GenBank/DDBJ whole genome shotgun (WGS) entry which is preliminary data.</text>
</comment>
<evidence type="ECO:0000256" key="1">
    <source>
        <dbReference type="SAM" id="MobiDB-lite"/>
    </source>
</evidence>
<evidence type="ECO:0000313" key="3">
    <source>
        <dbReference type="EMBL" id="MEU9579673.1"/>
    </source>
</evidence>